<keyword evidence="1" id="KW-0812">Transmembrane</keyword>
<feature type="transmembrane region" description="Helical" evidence="1">
    <location>
        <begin position="17"/>
        <end position="35"/>
    </location>
</feature>
<dbReference type="Gene3D" id="1.20.1070.10">
    <property type="entry name" value="Rhodopsin 7-helix transmembrane proteins"/>
    <property type="match status" value="1"/>
</dbReference>
<protein>
    <submittedName>
        <fullName evidence="2">Uncharacterized protein</fullName>
    </submittedName>
</protein>
<dbReference type="EMBL" id="OC917210">
    <property type="protein sequence ID" value="CAD7646472.1"/>
    <property type="molecule type" value="Genomic_DNA"/>
</dbReference>
<accession>A0A7R9LRD2</accession>
<keyword evidence="3" id="KW-1185">Reference proteome</keyword>
<dbReference type="OrthoDB" id="5984709at2759"/>
<dbReference type="EMBL" id="CAJPVJ010002385">
    <property type="protein sequence ID" value="CAG2166220.1"/>
    <property type="molecule type" value="Genomic_DNA"/>
</dbReference>
<evidence type="ECO:0000256" key="1">
    <source>
        <dbReference type="SAM" id="Phobius"/>
    </source>
</evidence>
<dbReference type="SUPFAM" id="SSF81321">
    <property type="entry name" value="Family A G protein-coupled receptor-like"/>
    <property type="match status" value="1"/>
</dbReference>
<sequence>MIVDPINRVPQDYLDTMWWIALANSCTFSYLYAATNREFREAFNKLFYYCCCKSHVTFARKGAAMRRGLAADSIGLRVHIIPGLNIYAQRKDNATCTTSYRTGCTGMGSSVSSGGSSYHHSGGFGGGFGGFSRAFQTKSSDL</sequence>
<evidence type="ECO:0000313" key="2">
    <source>
        <dbReference type="EMBL" id="CAD7646472.1"/>
    </source>
</evidence>
<proteinExistence type="predicted"/>
<organism evidence="2">
    <name type="scientific">Oppiella nova</name>
    <dbReference type="NCBI Taxonomy" id="334625"/>
    <lineage>
        <taxon>Eukaryota</taxon>
        <taxon>Metazoa</taxon>
        <taxon>Ecdysozoa</taxon>
        <taxon>Arthropoda</taxon>
        <taxon>Chelicerata</taxon>
        <taxon>Arachnida</taxon>
        <taxon>Acari</taxon>
        <taxon>Acariformes</taxon>
        <taxon>Sarcoptiformes</taxon>
        <taxon>Oribatida</taxon>
        <taxon>Brachypylina</taxon>
        <taxon>Oppioidea</taxon>
        <taxon>Oppiidae</taxon>
        <taxon>Oppiella</taxon>
    </lineage>
</organism>
<name>A0A7R9LRD2_9ACAR</name>
<dbReference type="AlphaFoldDB" id="A0A7R9LRD2"/>
<dbReference type="Proteomes" id="UP000728032">
    <property type="component" value="Unassembled WGS sequence"/>
</dbReference>
<keyword evidence="1" id="KW-0472">Membrane</keyword>
<keyword evidence="1" id="KW-1133">Transmembrane helix</keyword>
<gene>
    <name evidence="2" type="ORF">ONB1V03_LOCUS5747</name>
</gene>
<evidence type="ECO:0000313" key="3">
    <source>
        <dbReference type="Proteomes" id="UP000728032"/>
    </source>
</evidence>
<reference evidence="2" key="1">
    <citation type="submission" date="2020-11" db="EMBL/GenBank/DDBJ databases">
        <authorList>
            <person name="Tran Van P."/>
        </authorList>
    </citation>
    <scope>NUCLEOTIDE SEQUENCE</scope>
</reference>